<evidence type="ECO:0008006" key="5">
    <source>
        <dbReference type="Google" id="ProtNLM"/>
    </source>
</evidence>
<feature type="compositionally biased region" description="Basic and acidic residues" evidence="1">
    <location>
        <begin position="104"/>
        <end position="116"/>
    </location>
</feature>
<dbReference type="Proteomes" id="UP000005384">
    <property type="component" value="Unassembled WGS sequence"/>
</dbReference>
<dbReference type="Pfam" id="PF09527">
    <property type="entry name" value="ATPase_gene1"/>
    <property type="match status" value="1"/>
</dbReference>
<evidence type="ECO:0000313" key="4">
    <source>
        <dbReference type="Proteomes" id="UP000005384"/>
    </source>
</evidence>
<dbReference type="OrthoDB" id="2087782at2"/>
<feature type="compositionally biased region" description="Basic and acidic residues" evidence="1">
    <location>
        <begin position="78"/>
        <end position="89"/>
    </location>
</feature>
<keyword evidence="4" id="KW-1185">Reference proteome</keyword>
<evidence type="ECO:0000313" key="3">
    <source>
        <dbReference type="EMBL" id="EHI61939.1"/>
    </source>
</evidence>
<keyword evidence="2" id="KW-0812">Transmembrane</keyword>
<name>G5IA50_9FIRM</name>
<gene>
    <name evidence="3" type="ORF">HMPREF9473_00390</name>
</gene>
<dbReference type="HOGENOM" id="CLU_137927_5_0_9"/>
<feature type="transmembrane region" description="Helical" evidence="2">
    <location>
        <begin position="44"/>
        <end position="63"/>
    </location>
</feature>
<keyword evidence="2" id="KW-1133">Transmembrane helix</keyword>
<comment type="caution">
    <text evidence="3">The sequence shown here is derived from an EMBL/GenBank/DDBJ whole genome shotgun (WGS) entry which is preliminary data.</text>
</comment>
<dbReference type="RefSeq" id="WP_006778372.1">
    <property type="nucleotide sequence ID" value="NZ_CP040506.1"/>
</dbReference>
<dbReference type="AlphaFoldDB" id="G5IA50"/>
<dbReference type="InterPro" id="IPR032820">
    <property type="entry name" value="ATPase_put"/>
</dbReference>
<protein>
    <recommendedName>
        <fullName evidence="5">F0F1-ATPase subunit</fullName>
    </recommendedName>
</protein>
<feature type="region of interest" description="Disordered" evidence="1">
    <location>
        <begin position="78"/>
        <end position="116"/>
    </location>
</feature>
<keyword evidence="2" id="KW-0472">Membrane</keyword>
<feature type="transmembrane region" description="Helical" evidence="2">
    <location>
        <begin position="12"/>
        <end position="32"/>
    </location>
</feature>
<evidence type="ECO:0000256" key="1">
    <source>
        <dbReference type="SAM" id="MobiDB-lite"/>
    </source>
</evidence>
<dbReference type="PATRIC" id="fig|742737.3.peg.389"/>
<evidence type="ECO:0000256" key="2">
    <source>
        <dbReference type="SAM" id="Phobius"/>
    </source>
</evidence>
<dbReference type="EMBL" id="ADLN01000001">
    <property type="protein sequence ID" value="EHI61939.1"/>
    <property type="molecule type" value="Genomic_DNA"/>
</dbReference>
<proteinExistence type="predicted"/>
<accession>G5IA50</accession>
<reference evidence="3 4" key="1">
    <citation type="submission" date="2011-08" db="EMBL/GenBank/DDBJ databases">
        <title>The Genome Sequence of Clostridium hathewayi WAL-18680.</title>
        <authorList>
            <consortium name="The Broad Institute Genome Sequencing Platform"/>
            <person name="Earl A."/>
            <person name="Ward D."/>
            <person name="Feldgarden M."/>
            <person name="Gevers D."/>
            <person name="Finegold S.M."/>
            <person name="Summanen P.H."/>
            <person name="Molitoris D.R."/>
            <person name="Song M."/>
            <person name="Daigneault M."/>
            <person name="Allen-Vercoe E."/>
            <person name="Young S.K."/>
            <person name="Zeng Q."/>
            <person name="Gargeya S."/>
            <person name="Fitzgerald M."/>
            <person name="Haas B."/>
            <person name="Abouelleil A."/>
            <person name="Alvarado L."/>
            <person name="Arachchi H.M."/>
            <person name="Berlin A."/>
            <person name="Brown A."/>
            <person name="Chapman S.B."/>
            <person name="Chen Z."/>
            <person name="Dunbar C."/>
            <person name="Freedman E."/>
            <person name="Gearin G."/>
            <person name="Gellesch M."/>
            <person name="Goldberg J."/>
            <person name="Griggs A."/>
            <person name="Gujja S."/>
            <person name="Heiman D."/>
            <person name="Howarth C."/>
            <person name="Larson L."/>
            <person name="Lui A."/>
            <person name="MacDonald P.J.P."/>
            <person name="Montmayeur A."/>
            <person name="Murphy C."/>
            <person name="Neiman D."/>
            <person name="Pearson M."/>
            <person name="Priest M."/>
            <person name="Roberts A."/>
            <person name="Saif S."/>
            <person name="Shea T."/>
            <person name="Shenoy N."/>
            <person name="Sisk P."/>
            <person name="Stolte C."/>
            <person name="Sykes S."/>
            <person name="Wortman J."/>
            <person name="Nusbaum C."/>
            <person name="Birren B."/>
        </authorList>
    </citation>
    <scope>NUCLEOTIDE SEQUENCE [LARGE SCALE GENOMIC DNA]</scope>
    <source>
        <strain evidence="3 4">WAL-18680</strain>
    </source>
</reference>
<sequence length="116" mass="12961">MKYKKSVFRSLSLVTQLGLSVITPIFLCIFAGNYIDSRFGTKTVVPFLIVGTLAGGRCAYVLVKKMIAAEARDDEKARAEMLKEAREHPMPTVVKPKQPSRVRTSRDETDREDGNV</sequence>
<organism evidence="3 4">
    <name type="scientific">Hungatella hathewayi WAL-18680</name>
    <dbReference type="NCBI Taxonomy" id="742737"/>
    <lineage>
        <taxon>Bacteria</taxon>
        <taxon>Bacillati</taxon>
        <taxon>Bacillota</taxon>
        <taxon>Clostridia</taxon>
        <taxon>Lachnospirales</taxon>
        <taxon>Lachnospiraceae</taxon>
        <taxon>Hungatella</taxon>
    </lineage>
</organism>